<comment type="similarity">
    <text evidence="1">Belongs to the pectinesterase family.</text>
</comment>
<evidence type="ECO:0000259" key="4">
    <source>
        <dbReference type="Pfam" id="PF01095"/>
    </source>
</evidence>
<reference evidence="6" key="1">
    <citation type="submission" date="2011-04" db="EMBL/GenBank/DDBJ databases">
        <title>The complete genome of Spirochaeta coccoides DSM 17374.</title>
        <authorList>
            <person name="Lucas S."/>
            <person name="Copeland A."/>
            <person name="Lapidus A."/>
            <person name="Bruce D."/>
            <person name="Goodwin L."/>
            <person name="Pitluck S."/>
            <person name="Peters L."/>
            <person name="Kyrpides N."/>
            <person name="Mavromatis K."/>
            <person name="Pagani I."/>
            <person name="Ivanova N."/>
            <person name="Ovchinnikova G."/>
            <person name="Lu M."/>
            <person name="Detter J.C."/>
            <person name="Tapia R."/>
            <person name="Han C."/>
            <person name="Land M."/>
            <person name="Hauser L."/>
            <person name="Markowitz V."/>
            <person name="Cheng J.-F."/>
            <person name="Hugenholtz P."/>
            <person name="Woyke T."/>
            <person name="Wu D."/>
            <person name="Spring S."/>
            <person name="Schroeder M."/>
            <person name="Brambilla E."/>
            <person name="Klenk H.-P."/>
            <person name="Eisen J.A."/>
        </authorList>
    </citation>
    <scope>NUCLEOTIDE SEQUENCE [LARGE SCALE GENOMIC DNA]</scope>
    <source>
        <strain evidence="6">ATCC BAA-1237 / DSM 17374 / SPN1</strain>
    </source>
</reference>
<dbReference type="Gene3D" id="2.160.20.10">
    <property type="entry name" value="Single-stranded right-handed beta-helix, Pectin lyase-like"/>
    <property type="match status" value="1"/>
</dbReference>
<gene>
    <name evidence="5" type="ordered locus">Spico_0157</name>
</gene>
<evidence type="ECO:0000256" key="2">
    <source>
        <dbReference type="ARBA" id="ARBA00022801"/>
    </source>
</evidence>
<dbReference type="SUPFAM" id="SSF51126">
    <property type="entry name" value="Pectin lyase-like"/>
    <property type="match status" value="1"/>
</dbReference>
<keyword evidence="2 5" id="KW-0378">Hydrolase</keyword>
<dbReference type="GO" id="GO:0009279">
    <property type="term" value="C:cell outer membrane"/>
    <property type="evidence" value="ECO:0007669"/>
    <property type="project" value="TreeGrafter"/>
</dbReference>
<name>F4GJX0_PARC1</name>
<dbReference type="STRING" id="760011.Spico_0157"/>
<dbReference type="KEGG" id="scc:Spico_0157"/>
<dbReference type="EMBL" id="CP002659">
    <property type="protein sequence ID" value="AEC01395.1"/>
    <property type="molecule type" value="Genomic_DNA"/>
</dbReference>
<dbReference type="Pfam" id="PF01095">
    <property type="entry name" value="Pectinesterase"/>
    <property type="match status" value="1"/>
</dbReference>
<evidence type="ECO:0000256" key="1">
    <source>
        <dbReference type="ARBA" id="ARBA00008891"/>
    </source>
</evidence>
<feature type="domain" description="Pectinesterase catalytic" evidence="4">
    <location>
        <begin position="48"/>
        <end position="311"/>
    </location>
</feature>
<dbReference type="Proteomes" id="UP000007939">
    <property type="component" value="Chromosome"/>
</dbReference>
<sequence length="360" mass="39573">MHDFPILKDIHDAHDASVAPAGLPVPEDSTRPCFTSITAALETGFSKVLIHPGIYREKLSVNRDNVSFIGTDASSTIIVWDDAHRTLDGSGRKLSTSGSATVTLTGSHFSAHGLTFMNDFDYPGESRKAPDSSSASGLQAVSVRVAGNADVTVFTSCAFIGYQDTLFLDAGRVWLKDCTISGHVDFIFGSSRAVMEDCLIICRQRDATEQGFICAPSTKADMPHGFLFLRCTLEKETSAVTPGSYWLGRPWHPSGDTEVNPSACFISCLMDDHIHPEGWTSMHSRTPQGRERRWYPEESRFCEYDTTGPGAPSTAPPARRCILDAMEALAWGRETVLSPWEDFTRPWPERDPLFSRTDIG</sequence>
<protein>
    <submittedName>
        <fullName evidence="5">Pectinesterase</fullName>
        <ecNumber evidence="5">3.1.1.11</ecNumber>
    </submittedName>
</protein>
<dbReference type="PANTHER" id="PTHR31321:SF57">
    <property type="entry name" value="PECTINESTERASE 53-RELATED"/>
    <property type="match status" value="1"/>
</dbReference>
<evidence type="ECO:0000313" key="6">
    <source>
        <dbReference type="Proteomes" id="UP000007939"/>
    </source>
</evidence>
<dbReference type="AlphaFoldDB" id="F4GJX0"/>
<reference evidence="5 6" key="2">
    <citation type="journal article" date="2012" name="Stand. Genomic Sci.">
        <title>Complete genome sequence of the termite hindgut bacterium Spirochaeta coccoides type strain (SPN1(T)), reclassification in the genus Sphaerochaeta as Sphaerochaeta coccoides comb. nov. and emendations of the family Spirochaetaceae and the genus Sphaerochaeta.</title>
        <authorList>
            <person name="Abt B."/>
            <person name="Han C."/>
            <person name="Scheuner C."/>
            <person name="Lu M."/>
            <person name="Lapidus A."/>
            <person name="Nolan M."/>
            <person name="Lucas S."/>
            <person name="Hammon N."/>
            <person name="Deshpande S."/>
            <person name="Cheng J.F."/>
            <person name="Tapia R."/>
            <person name="Goodwin L.A."/>
            <person name="Pitluck S."/>
            <person name="Liolios K."/>
            <person name="Pagani I."/>
            <person name="Ivanova N."/>
            <person name="Mavromatis K."/>
            <person name="Mikhailova N."/>
            <person name="Huntemann M."/>
            <person name="Pati A."/>
            <person name="Chen A."/>
            <person name="Palaniappan K."/>
            <person name="Land M."/>
            <person name="Hauser L."/>
            <person name="Brambilla E.M."/>
            <person name="Rohde M."/>
            <person name="Spring S."/>
            <person name="Gronow S."/>
            <person name="Goker M."/>
            <person name="Woyke T."/>
            <person name="Bristow J."/>
            <person name="Eisen J.A."/>
            <person name="Markowitz V."/>
            <person name="Hugenholtz P."/>
            <person name="Kyrpides N.C."/>
            <person name="Klenk H.P."/>
            <person name="Detter J.C."/>
        </authorList>
    </citation>
    <scope>NUCLEOTIDE SEQUENCE [LARGE SCALE GENOMIC DNA]</scope>
    <source>
        <strain evidence="6">ATCC BAA-1237 / DSM 17374 / SPN1</strain>
    </source>
</reference>
<organism evidence="5 6">
    <name type="scientific">Parasphaerochaeta coccoides (strain ATCC BAA-1237 / DSM 17374 / SPN1)</name>
    <name type="common">Sphaerochaeta coccoides</name>
    <dbReference type="NCBI Taxonomy" id="760011"/>
    <lineage>
        <taxon>Bacteria</taxon>
        <taxon>Pseudomonadati</taxon>
        <taxon>Spirochaetota</taxon>
        <taxon>Spirochaetia</taxon>
        <taxon>Spirochaetales</taxon>
        <taxon>Sphaerochaetaceae</taxon>
        <taxon>Parasphaerochaeta</taxon>
    </lineage>
</organism>
<proteinExistence type="inferred from homology"/>
<keyword evidence="3" id="KW-0063">Aspartyl esterase</keyword>
<dbReference type="InterPro" id="IPR011050">
    <property type="entry name" value="Pectin_lyase_fold/virulence"/>
</dbReference>
<dbReference type="HOGENOM" id="CLU_012243_3_1_12"/>
<dbReference type="EC" id="3.1.1.11" evidence="5"/>
<dbReference type="InterPro" id="IPR012334">
    <property type="entry name" value="Pectin_lyas_fold"/>
</dbReference>
<dbReference type="InterPro" id="IPR000070">
    <property type="entry name" value="Pectinesterase_cat"/>
</dbReference>
<dbReference type="eggNOG" id="COG4677">
    <property type="taxonomic scope" value="Bacteria"/>
</dbReference>
<dbReference type="GO" id="GO:0042545">
    <property type="term" value="P:cell wall modification"/>
    <property type="evidence" value="ECO:0007669"/>
    <property type="project" value="InterPro"/>
</dbReference>
<evidence type="ECO:0000256" key="3">
    <source>
        <dbReference type="ARBA" id="ARBA00023085"/>
    </source>
</evidence>
<keyword evidence="6" id="KW-1185">Reference proteome</keyword>
<accession>F4GJX0</accession>
<dbReference type="GO" id="GO:0030599">
    <property type="term" value="F:pectinesterase activity"/>
    <property type="evidence" value="ECO:0007669"/>
    <property type="project" value="UniProtKB-EC"/>
</dbReference>
<dbReference type="RefSeq" id="WP_013738791.1">
    <property type="nucleotide sequence ID" value="NC_015436.1"/>
</dbReference>
<evidence type="ECO:0000313" key="5">
    <source>
        <dbReference type="EMBL" id="AEC01395.1"/>
    </source>
</evidence>
<dbReference type="PANTHER" id="PTHR31321">
    <property type="entry name" value="ACYL-COA THIOESTER HYDROLASE YBHC-RELATED"/>
    <property type="match status" value="1"/>
</dbReference>